<dbReference type="OrthoDB" id="10249775at2759"/>
<dbReference type="InterPro" id="IPR042507">
    <property type="entry name" value="TBC1D19"/>
</dbReference>
<dbReference type="EMBL" id="KI546074">
    <property type="protein sequence ID" value="EST46419.1"/>
    <property type="molecule type" value="Genomic_DNA"/>
</dbReference>
<name>V6LZY2_9EUKA</name>
<dbReference type="Proteomes" id="UP000018208">
    <property type="component" value="Unassembled WGS sequence"/>
</dbReference>
<reference evidence="2 3" key="1">
    <citation type="journal article" date="2014" name="PLoS Genet.">
        <title>The Genome of Spironucleus salmonicida Highlights a Fish Pathogen Adapted to Fluctuating Environments.</title>
        <authorList>
            <person name="Xu F."/>
            <person name="Jerlstrom-Hultqvist J."/>
            <person name="Einarsson E."/>
            <person name="Astvaldsson A."/>
            <person name="Svard S.G."/>
            <person name="Andersson J.O."/>
        </authorList>
    </citation>
    <scope>NUCLEOTIDE SEQUENCE</scope>
    <source>
        <strain evidence="3">ATCC 50377</strain>
    </source>
</reference>
<dbReference type="InterPro" id="IPR000195">
    <property type="entry name" value="Rab-GAP-TBC_dom"/>
</dbReference>
<dbReference type="AlphaFoldDB" id="V6LZY2"/>
<dbReference type="EMBL" id="AUWU02000004">
    <property type="protein sequence ID" value="KAH0573805.1"/>
    <property type="molecule type" value="Genomic_DNA"/>
</dbReference>
<evidence type="ECO:0000313" key="3">
    <source>
        <dbReference type="EMBL" id="KAH0573805.1"/>
    </source>
</evidence>
<dbReference type="PANTHER" id="PTHR16110:SF1">
    <property type="entry name" value="TBC1 DOMAIN FAMILY MEMBER 19"/>
    <property type="match status" value="1"/>
</dbReference>
<dbReference type="VEuPathDB" id="GiardiaDB:SS50377_23740"/>
<dbReference type="Gene3D" id="1.10.472.80">
    <property type="entry name" value="Ypt/Rab-GAP domain of gyp1p, domain 3"/>
    <property type="match status" value="1"/>
</dbReference>
<feature type="domain" description="Rab-GAP TBC" evidence="1">
    <location>
        <begin position="212"/>
        <end position="328"/>
    </location>
</feature>
<dbReference type="InterPro" id="IPR035969">
    <property type="entry name" value="Rab-GAP_TBC_sf"/>
</dbReference>
<dbReference type="PANTHER" id="PTHR16110">
    <property type="entry name" value="TBC1 DOMAIN FAMILY MEMBER 19"/>
    <property type="match status" value="1"/>
</dbReference>
<reference evidence="3" key="2">
    <citation type="submission" date="2020-12" db="EMBL/GenBank/DDBJ databases">
        <title>New Spironucleus salmonicida genome in near-complete chromosomes.</title>
        <authorList>
            <person name="Xu F."/>
            <person name="Kurt Z."/>
            <person name="Jimenez-Gonzalez A."/>
            <person name="Astvaldsson A."/>
            <person name="Andersson J.O."/>
            <person name="Svard S.G."/>
        </authorList>
    </citation>
    <scope>NUCLEOTIDE SEQUENCE</scope>
    <source>
        <strain evidence="3">ATCC 50377</strain>
    </source>
</reference>
<protein>
    <submittedName>
        <fullName evidence="3">Rab-GTPase-TBC domain-containing protein</fullName>
    </submittedName>
</protein>
<gene>
    <name evidence="2" type="ORF">SS50377_13503</name>
    <name evidence="3" type="ORF">SS50377_23740</name>
</gene>
<dbReference type="Pfam" id="PF00566">
    <property type="entry name" value="RabGAP-TBC"/>
    <property type="match status" value="1"/>
</dbReference>
<evidence type="ECO:0000313" key="4">
    <source>
        <dbReference type="Proteomes" id="UP000018208"/>
    </source>
</evidence>
<sequence length="369" mass="43334">MSVFKYFNEIQKNLGVKGYTPENLYENKQHIQIHQEYDVIKRENIHLQRIFDTNYQNYINTQPDTIEKTKYFISEQDIIDSIIRVSDSYFYTNLTTQEQSESLYKLFTDQFQISFHDQYDTQVYQKSFQENTFHGFNDVERPQKYKDFTANLNHLDLILPQTTSQYTMLFLKEVHENLSVEFQLFKSQIVDVLVNFQGAPKLTNFPIQFPYQKISVLIAPFLFLYDSTTDIINIFSKFYRLIFHKLHDIETLLFLVQHAIALITQSNPALYHHFKSINFQVSGVLVKFFLSAFSQMLSLKQVFAVWDRMVQSQKLEILSAVAAKIVLFKAPNCFGFSSAEDVERYLLEIDGIDVFLVSLGDDCEVGLEE</sequence>
<keyword evidence="4" id="KW-1185">Reference proteome</keyword>
<evidence type="ECO:0000259" key="1">
    <source>
        <dbReference type="Pfam" id="PF00566"/>
    </source>
</evidence>
<dbReference type="SUPFAM" id="SSF47923">
    <property type="entry name" value="Ypt/Rab-GAP domain of gyp1p"/>
    <property type="match status" value="1"/>
</dbReference>
<accession>V6LZY2</accession>
<organism evidence="2">
    <name type="scientific">Spironucleus salmonicida</name>
    <dbReference type="NCBI Taxonomy" id="348837"/>
    <lineage>
        <taxon>Eukaryota</taxon>
        <taxon>Metamonada</taxon>
        <taxon>Diplomonadida</taxon>
        <taxon>Hexamitidae</taxon>
        <taxon>Hexamitinae</taxon>
        <taxon>Spironucleus</taxon>
    </lineage>
</organism>
<evidence type="ECO:0000313" key="2">
    <source>
        <dbReference type="EMBL" id="EST46419.1"/>
    </source>
</evidence>
<proteinExistence type="predicted"/>